<dbReference type="GO" id="GO:0016763">
    <property type="term" value="F:pentosyltransferase activity"/>
    <property type="evidence" value="ECO:0007669"/>
    <property type="project" value="TreeGrafter"/>
</dbReference>
<protein>
    <recommendedName>
        <fullName evidence="11">Dolichyl-phosphate-mannose-protein mannosyltransferase</fullName>
    </recommendedName>
</protein>
<dbReference type="PANTHER" id="PTHR33908">
    <property type="entry name" value="MANNOSYLTRANSFERASE YKCB-RELATED"/>
    <property type="match status" value="1"/>
</dbReference>
<reference evidence="9 10" key="1">
    <citation type="submission" date="2017-02" db="EMBL/GenBank/DDBJ databases">
        <authorList>
            <person name="Peterson S.W."/>
        </authorList>
    </citation>
    <scope>NUCLEOTIDE SEQUENCE [LARGE SCALE GENOMIC DNA]</scope>
    <source>
        <strain evidence="9 10">DSM 22335</strain>
    </source>
</reference>
<feature type="transmembrane region" description="Helical" evidence="8">
    <location>
        <begin position="118"/>
        <end position="135"/>
    </location>
</feature>
<feature type="transmembrane region" description="Helical" evidence="8">
    <location>
        <begin position="332"/>
        <end position="351"/>
    </location>
</feature>
<feature type="transmembrane region" description="Helical" evidence="8">
    <location>
        <begin position="141"/>
        <end position="158"/>
    </location>
</feature>
<evidence type="ECO:0008006" key="11">
    <source>
        <dbReference type="Google" id="ProtNLM"/>
    </source>
</evidence>
<evidence type="ECO:0000256" key="2">
    <source>
        <dbReference type="ARBA" id="ARBA00022475"/>
    </source>
</evidence>
<dbReference type="InterPro" id="IPR050297">
    <property type="entry name" value="LipidA_mod_glycosyltrf_83"/>
</dbReference>
<sequence>MKQLSYRNLLRYSPAFLAAIIAITALKLLMAHSGIGISPDSVEYLTTAENIRLHGRIADFTGEAMVIFPAGYPALLAGILFLTGKSILQFAPILNEVLLTGILFLTNHILNGFISKSWWLKLAILFAIVCTRGVLQVYSMLWSETLFVFLSLAFIIALRGYLHTHQLRRLIVLALIAAMAVLTRYAGVVLLGAGSILLLADPENGLRKRLWHCLLFNFIAIIPVALNLLHNHKVSGTLTGAREPALSSFPDNMNSIAVTLSEWLPVWNIELTGKLLLSLLLLGAGCVVVYRWLQQQSYSSYQTLTAAFFLAYTSFMLIVATFSRFEELNNRLLLPVYIPMLLMLAGWGYTAATKLSGFRKIALLTICFCLYTSFHIHQYKQNSAAWNGIKDAGIPGYTEDSWAQSETIGYIRNHKPAANEIVFAHATDAIWFLCGIYTYRLPHRDIESELGILLSHPRFTVIMLDEGNDPDLIDIDIIKKHRRLLNLKTFADGAIYYFGQ</sequence>
<feature type="transmembrane region" description="Helical" evidence="8">
    <location>
        <begin position="170"/>
        <end position="197"/>
    </location>
</feature>
<keyword evidence="7 8" id="KW-0472">Membrane</keyword>
<evidence type="ECO:0000256" key="8">
    <source>
        <dbReference type="SAM" id="Phobius"/>
    </source>
</evidence>
<proteinExistence type="predicted"/>
<gene>
    <name evidence="9" type="ORF">SAMN04488132_103279</name>
</gene>
<evidence type="ECO:0000313" key="9">
    <source>
        <dbReference type="EMBL" id="SJZ63938.1"/>
    </source>
</evidence>
<keyword evidence="4" id="KW-0808">Transferase</keyword>
<keyword evidence="3" id="KW-0328">Glycosyltransferase</keyword>
<keyword evidence="5 8" id="KW-0812">Transmembrane</keyword>
<evidence type="ECO:0000313" key="10">
    <source>
        <dbReference type="Proteomes" id="UP000190888"/>
    </source>
</evidence>
<feature type="transmembrane region" description="Helical" evidence="8">
    <location>
        <begin position="12"/>
        <end position="30"/>
    </location>
</feature>
<dbReference type="STRING" id="413434.SAMN04488132_103279"/>
<evidence type="ECO:0000256" key="5">
    <source>
        <dbReference type="ARBA" id="ARBA00022692"/>
    </source>
</evidence>
<dbReference type="GO" id="GO:0005886">
    <property type="term" value="C:plasma membrane"/>
    <property type="evidence" value="ECO:0007669"/>
    <property type="project" value="UniProtKB-SubCell"/>
</dbReference>
<evidence type="ECO:0000256" key="3">
    <source>
        <dbReference type="ARBA" id="ARBA00022676"/>
    </source>
</evidence>
<feature type="transmembrane region" description="Helical" evidence="8">
    <location>
        <begin position="87"/>
        <end position="106"/>
    </location>
</feature>
<dbReference type="PANTHER" id="PTHR33908:SF11">
    <property type="entry name" value="MEMBRANE PROTEIN"/>
    <property type="match status" value="1"/>
</dbReference>
<keyword evidence="6 8" id="KW-1133">Transmembrane helix</keyword>
<dbReference type="AlphaFoldDB" id="A0A1T4MAZ5"/>
<keyword evidence="2" id="KW-1003">Cell membrane</keyword>
<feature type="transmembrane region" description="Helical" evidence="8">
    <location>
        <begin position="275"/>
        <end position="293"/>
    </location>
</feature>
<accession>A0A1T4MAZ5</accession>
<dbReference type="OrthoDB" id="9123883at2"/>
<dbReference type="EMBL" id="FUWH01000003">
    <property type="protein sequence ID" value="SJZ63938.1"/>
    <property type="molecule type" value="Genomic_DNA"/>
</dbReference>
<evidence type="ECO:0000256" key="7">
    <source>
        <dbReference type="ARBA" id="ARBA00023136"/>
    </source>
</evidence>
<feature type="transmembrane region" description="Helical" evidence="8">
    <location>
        <begin position="299"/>
        <end position="320"/>
    </location>
</feature>
<evidence type="ECO:0000256" key="6">
    <source>
        <dbReference type="ARBA" id="ARBA00022989"/>
    </source>
</evidence>
<feature type="transmembrane region" description="Helical" evidence="8">
    <location>
        <begin position="60"/>
        <end position="81"/>
    </location>
</feature>
<evidence type="ECO:0000256" key="4">
    <source>
        <dbReference type="ARBA" id="ARBA00022679"/>
    </source>
</evidence>
<dbReference type="Proteomes" id="UP000190888">
    <property type="component" value="Unassembled WGS sequence"/>
</dbReference>
<dbReference type="GO" id="GO:0009103">
    <property type="term" value="P:lipopolysaccharide biosynthetic process"/>
    <property type="evidence" value="ECO:0007669"/>
    <property type="project" value="UniProtKB-ARBA"/>
</dbReference>
<dbReference type="RefSeq" id="WP_078830761.1">
    <property type="nucleotide sequence ID" value="NZ_FUWH01000003.1"/>
</dbReference>
<organism evidence="9 10">
    <name type="scientific">Sediminibacterium ginsengisoli</name>
    <dbReference type="NCBI Taxonomy" id="413434"/>
    <lineage>
        <taxon>Bacteria</taxon>
        <taxon>Pseudomonadati</taxon>
        <taxon>Bacteroidota</taxon>
        <taxon>Chitinophagia</taxon>
        <taxon>Chitinophagales</taxon>
        <taxon>Chitinophagaceae</taxon>
        <taxon>Sediminibacterium</taxon>
    </lineage>
</organism>
<keyword evidence="10" id="KW-1185">Reference proteome</keyword>
<evidence type="ECO:0000256" key="1">
    <source>
        <dbReference type="ARBA" id="ARBA00004651"/>
    </source>
</evidence>
<feature type="transmembrane region" description="Helical" evidence="8">
    <location>
        <begin position="209"/>
        <end position="229"/>
    </location>
</feature>
<name>A0A1T4MAZ5_9BACT</name>
<comment type="subcellular location">
    <subcellularLocation>
        <location evidence="1">Cell membrane</location>
        <topology evidence="1">Multi-pass membrane protein</topology>
    </subcellularLocation>
</comment>